<protein>
    <submittedName>
        <fullName evidence="2">Variable surface protein</fullName>
    </submittedName>
</protein>
<evidence type="ECO:0000256" key="1">
    <source>
        <dbReference type="SAM" id="MobiDB-lite"/>
    </source>
</evidence>
<dbReference type="OMA" id="CIAFKEY"/>
<feature type="compositionally biased region" description="Basic and acidic residues" evidence="1">
    <location>
        <begin position="240"/>
        <end position="263"/>
    </location>
</feature>
<dbReference type="Pfam" id="PF05795">
    <property type="entry name" value="Plasmodium_Vir"/>
    <property type="match status" value="1"/>
</dbReference>
<name>A0A1Y1JPN8_PLAGO</name>
<reference evidence="3" key="1">
    <citation type="submission" date="2017-04" db="EMBL/GenBank/DDBJ databases">
        <title>Plasmodium gonderi genome.</title>
        <authorList>
            <person name="Arisue N."/>
            <person name="Honma H."/>
            <person name="Kawai S."/>
            <person name="Tougan T."/>
            <person name="Tanabe K."/>
            <person name="Horii T."/>
        </authorList>
    </citation>
    <scope>NUCLEOTIDE SEQUENCE [LARGE SCALE GENOMIC DNA]</scope>
    <source>
        <strain evidence="3">ATCC 30045</strain>
    </source>
</reference>
<dbReference type="AlphaFoldDB" id="A0A1Y1JPN8"/>
<feature type="non-terminal residue" evidence="2">
    <location>
        <position position="299"/>
    </location>
</feature>
<dbReference type="GeneID" id="39745249"/>
<dbReference type="InterPro" id="IPR008780">
    <property type="entry name" value="Plasmodium_Vir"/>
</dbReference>
<evidence type="ECO:0000313" key="3">
    <source>
        <dbReference type="Proteomes" id="UP000195521"/>
    </source>
</evidence>
<comment type="caution">
    <text evidence="2">The sequence shown here is derived from an EMBL/GenBank/DDBJ whole genome shotgun (WGS) entry which is preliminary data.</text>
</comment>
<evidence type="ECO:0000313" key="2">
    <source>
        <dbReference type="EMBL" id="GAW84441.1"/>
    </source>
</evidence>
<feature type="compositionally biased region" description="Basic and acidic residues" evidence="1">
    <location>
        <begin position="224"/>
        <end position="233"/>
    </location>
</feature>
<feature type="region of interest" description="Disordered" evidence="1">
    <location>
        <begin position="223"/>
        <end position="270"/>
    </location>
</feature>
<dbReference type="OrthoDB" id="383226at2759"/>
<dbReference type="EMBL" id="BDQF01000324">
    <property type="protein sequence ID" value="GAW84441.1"/>
    <property type="molecule type" value="Genomic_DNA"/>
</dbReference>
<sequence length="299" mass="35496">MVAQLEVCFLYNDDDLNKLPSKQKYANFNNRDVGCRDASFYKYVESGLNQEKWQKGVSEQILNSLCYIYKKYKSENFNSDDCDYLYYWLNYIIYSNITYQLHSIRVITVLNFLLQNNDGRNICHDNKFNVDRENYRDIKLLFDFSKDYDTLKNYFSTGQRICNSNFKQYLDEHIRIYNELKNKCIKLENGEETCIAFKEYFKDKKDLDLSEWKCNVGVSTDRLTSTEENHENQEELSEPDVVHHGEEKKKSQEETLRTEEESAFRGSSFTNSNVHIEHSELRFNIDNKNNSSVFTVSKA</sequence>
<organism evidence="2 3">
    <name type="scientific">Plasmodium gonderi</name>
    <dbReference type="NCBI Taxonomy" id="77519"/>
    <lineage>
        <taxon>Eukaryota</taxon>
        <taxon>Sar</taxon>
        <taxon>Alveolata</taxon>
        <taxon>Apicomplexa</taxon>
        <taxon>Aconoidasida</taxon>
        <taxon>Haemosporida</taxon>
        <taxon>Plasmodiidae</taxon>
        <taxon>Plasmodium</taxon>
        <taxon>Plasmodium (Plasmodium)</taxon>
    </lineage>
</organism>
<keyword evidence="3" id="KW-1185">Reference proteome</keyword>
<accession>A0A1Y1JPN8</accession>
<dbReference type="Proteomes" id="UP000195521">
    <property type="component" value="Unassembled WGS sequence"/>
</dbReference>
<dbReference type="RefSeq" id="XP_028547030.1">
    <property type="nucleotide sequence ID" value="XM_028691229.1"/>
</dbReference>
<proteinExistence type="predicted"/>
<gene>
    <name evidence="2" type="ORF">PGO_002995</name>
</gene>